<dbReference type="GO" id="GO:0030054">
    <property type="term" value="C:cell junction"/>
    <property type="evidence" value="ECO:0007669"/>
    <property type="project" value="TreeGrafter"/>
</dbReference>
<keyword evidence="4" id="KW-0812">Transmembrane</keyword>
<evidence type="ECO:0000313" key="7">
    <source>
        <dbReference type="Proteomes" id="UP001153069"/>
    </source>
</evidence>
<dbReference type="GO" id="GO:0043113">
    <property type="term" value="P:receptor clustering"/>
    <property type="evidence" value="ECO:0007669"/>
    <property type="project" value="TreeGrafter"/>
</dbReference>
<dbReference type="Gene3D" id="2.30.42.10">
    <property type="match status" value="4"/>
</dbReference>
<keyword evidence="7" id="KW-1185">Reference proteome</keyword>
<comment type="caution">
    <text evidence="6">The sequence shown here is derived from an EMBL/GenBank/DDBJ whole genome shotgun (WGS) entry which is preliminary data.</text>
</comment>
<dbReference type="GO" id="GO:0005886">
    <property type="term" value="C:plasma membrane"/>
    <property type="evidence" value="ECO:0007669"/>
    <property type="project" value="GOC"/>
</dbReference>
<feature type="domain" description="PDZ" evidence="5">
    <location>
        <begin position="308"/>
        <end position="377"/>
    </location>
</feature>
<organism evidence="6 7">
    <name type="scientific">Seminavis robusta</name>
    <dbReference type="NCBI Taxonomy" id="568900"/>
    <lineage>
        <taxon>Eukaryota</taxon>
        <taxon>Sar</taxon>
        <taxon>Stramenopiles</taxon>
        <taxon>Ochrophyta</taxon>
        <taxon>Bacillariophyta</taxon>
        <taxon>Bacillariophyceae</taxon>
        <taxon>Bacillariophycidae</taxon>
        <taxon>Naviculales</taxon>
        <taxon>Naviculaceae</taxon>
        <taxon>Seminavis</taxon>
    </lineage>
</organism>
<evidence type="ECO:0000256" key="2">
    <source>
        <dbReference type="ARBA" id="ARBA00023136"/>
    </source>
</evidence>
<protein>
    <recommendedName>
        <fullName evidence="5">PDZ domain-containing protein</fullName>
    </recommendedName>
</protein>
<evidence type="ECO:0000259" key="5">
    <source>
        <dbReference type="PROSITE" id="PS50106"/>
    </source>
</evidence>
<dbReference type="InterPro" id="IPR036034">
    <property type="entry name" value="PDZ_sf"/>
</dbReference>
<evidence type="ECO:0000313" key="6">
    <source>
        <dbReference type="EMBL" id="CAB9512650.1"/>
    </source>
</evidence>
<dbReference type="PANTHER" id="PTHR23119:SF51">
    <property type="entry name" value="DISKS LARGE 1 TUMOR SUPPRESSOR PROTEIN"/>
    <property type="match status" value="1"/>
</dbReference>
<comment type="subcellular location">
    <subcellularLocation>
        <location evidence="1">Membrane</location>
    </subcellularLocation>
</comment>
<dbReference type="InterPro" id="IPR001478">
    <property type="entry name" value="PDZ"/>
</dbReference>
<feature type="region of interest" description="Disordered" evidence="3">
    <location>
        <begin position="96"/>
        <end position="135"/>
    </location>
</feature>
<reference evidence="6" key="1">
    <citation type="submission" date="2020-06" db="EMBL/GenBank/DDBJ databases">
        <authorList>
            <consortium name="Plant Systems Biology data submission"/>
        </authorList>
    </citation>
    <scope>NUCLEOTIDE SEQUENCE</scope>
    <source>
        <strain evidence="6">D6</strain>
    </source>
</reference>
<proteinExistence type="predicted"/>
<evidence type="ECO:0000256" key="4">
    <source>
        <dbReference type="SAM" id="Phobius"/>
    </source>
</evidence>
<dbReference type="GO" id="GO:0097120">
    <property type="term" value="P:receptor localization to synapse"/>
    <property type="evidence" value="ECO:0007669"/>
    <property type="project" value="TreeGrafter"/>
</dbReference>
<dbReference type="AlphaFoldDB" id="A0A9N8HHP1"/>
<dbReference type="GO" id="GO:0098609">
    <property type="term" value="P:cell-cell adhesion"/>
    <property type="evidence" value="ECO:0007669"/>
    <property type="project" value="TreeGrafter"/>
</dbReference>
<dbReference type="CDD" id="cd00136">
    <property type="entry name" value="PDZ_canonical"/>
    <property type="match status" value="1"/>
</dbReference>
<dbReference type="SUPFAM" id="SSF50156">
    <property type="entry name" value="PDZ domain-like"/>
    <property type="match status" value="4"/>
</dbReference>
<dbReference type="EMBL" id="CAICTM010000546">
    <property type="protein sequence ID" value="CAB9512650.1"/>
    <property type="molecule type" value="Genomic_DNA"/>
</dbReference>
<dbReference type="GO" id="GO:0019901">
    <property type="term" value="F:protein kinase binding"/>
    <property type="evidence" value="ECO:0007669"/>
    <property type="project" value="TreeGrafter"/>
</dbReference>
<feature type="transmembrane region" description="Helical" evidence="4">
    <location>
        <begin position="512"/>
        <end position="532"/>
    </location>
</feature>
<dbReference type="OrthoDB" id="2187496at2759"/>
<dbReference type="PANTHER" id="PTHR23119">
    <property type="entry name" value="DISCS LARGE"/>
    <property type="match status" value="1"/>
</dbReference>
<accession>A0A9N8HHP1</accession>
<name>A0A9N8HHP1_9STRA</name>
<dbReference type="PROSITE" id="PS50106">
    <property type="entry name" value="PDZ"/>
    <property type="match status" value="2"/>
</dbReference>
<evidence type="ECO:0000256" key="3">
    <source>
        <dbReference type="SAM" id="MobiDB-lite"/>
    </source>
</evidence>
<dbReference type="Pfam" id="PF00595">
    <property type="entry name" value="PDZ"/>
    <property type="match status" value="1"/>
</dbReference>
<feature type="domain" description="PDZ" evidence="5">
    <location>
        <begin position="12"/>
        <end position="93"/>
    </location>
</feature>
<keyword evidence="2 4" id="KW-0472">Membrane</keyword>
<dbReference type="Proteomes" id="UP001153069">
    <property type="component" value="Unassembled WGS sequence"/>
</dbReference>
<evidence type="ECO:0000256" key="1">
    <source>
        <dbReference type="ARBA" id="ARBA00004370"/>
    </source>
</evidence>
<sequence length="664" mass="69902">MSDNNNNGEPIKVAVAKETPNTRVGVTFRQDSDEDILIHTISSDSLFANTRLQPGMEVLRVNGVDVDCLGLSAIMKLLREAPDVVSIEALAIEKESSKHPTPSAPVVTAAATRRPMDPEPSGRGFRGSNNNERGGDPTIFVAPGDAVATSVGMNGAVANAIPVASAQVMTDSHRNNGAIVTMTATPLVDHTATGAVKTDLVNSDGSVTVTATKPTVEAKTGVGLANRRGVGVVITSLKSYSIFTGTNLRDGMKILQVNGTNVEHETAEHIAMLLGSIIGDVTIVATNLYDDDGGGRTAVAVAEFHLTTVVINKPSQEAKVGLGITNKHTEYGTTVPLISNIAADGPCAQSALRVGMRMLSVNGIGCRGQHDTIAMLRVAPAGPMTIVAGPTKMLMANVTKATRDTKVGLVMQRKNDKLIVTGLPASGLFCKTDLQVGMRVLRINGIEVDALDTTEQVLQIIASAEGNVAVVAEHVAPKAVTAAPGPDLNAPPPGAPPGGEWGVGNYFGPNNGLLYCIICVFCGICGLFVLCCKNDQTAMYRAPNGIVYNTKGENMGNGSTTTFRSNPPGVQGPQHFPESDIERNCGGSHAGQRLVMIGTCISIGLSVLWVILALASGSTETTYYSGGSSCSYKYCYEWDTCYNSYNNQWESCYERNYVYRCGSC</sequence>
<dbReference type="SMART" id="SM00228">
    <property type="entry name" value="PDZ"/>
    <property type="match status" value="4"/>
</dbReference>
<feature type="compositionally biased region" description="Low complexity" evidence="3">
    <location>
        <begin position="100"/>
        <end position="113"/>
    </location>
</feature>
<keyword evidence="4" id="KW-1133">Transmembrane helix</keyword>
<dbReference type="InterPro" id="IPR050614">
    <property type="entry name" value="Synaptic_Scaffolding_LAP-MAGUK"/>
</dbReference>
<gene>
    <name evidence="6" type="ORF">SEMRO_547_G164300.1</name>
</gene>
<feature type="transmembrane region" description="Helical" evidence="4">
    <location>
        <begin position="594"/>
        <end position="615"/>
    </location>
</feature>
<dbReference type="GO" id="GO:0045197">
    <property type="term" value="P:establishment or maintenance of epithelial cell apical/basal polarity"/>
    <property type="evidence" value="ECO:0007669"/>
    <property type="project" value="TreeGrafter"/>
</dbReference>